<dbReference type="InterPro" id="IPR021852">
    <property type="entry name" value="DUF3456"/>
</dbReference>
<dbReference type="InterPro" id="IPR042415">
    <property type="entry name" value="CNPY"/>
</dbReference>
<dbReference type="Proteomes" id="UP000650467">
    <property type="component" value="Unassembled WGS sequence"/>
</dbReference>
<dbReference type="PANTHER" id="PTHR13341">
    <property type="entry name" value="MIR-INTERACTING SAPOSIN-LIKE PROTEIN"/>
    <property type="match status" value="1"/>
</dbReference>
<feature type="domain" description="DUF3456" evidence="3">
    <location>
        <begin position="30"/>
        <end position="176"/>
    </location>
</feature>
<dbReference type="EMBL" id="JAEHOC010000005">
    <property type="protein sequence ID" value="KAG2441852.1"/>
    <property type="molecule type" value="Genomic_DNA"/>
</dbReference>
<proteinExistence type="predicted"/>
<dbReference type="PANTHER" id="PTHR13341:SF2">
    <property type="entry name" value="PROTEIN SEELE"/>
    <property type="match status" value="1"/>
</dbReference>
<comment type="caution">
    <text evidence="4">The sequence shown here is derived from an EMBL/GenBank/DDBJ whole genome shotgun (WGS) entry which is preliminary data.</text>
</comment>
<protein>
    <recommendedName>
        <fullName evidence="3">DUF3456 domain-containing protein</fullName>
    </recommendedName>
</protein>
<accession>A0A835W5Z7</accession>
<feature type="chain" id="PRO_5032515683" description="DUF3456 domain-containing protein" evidence="2">
    <location>
        <begin position="23"/>
        <end position="256"/>
    </location>
</feature>
<keyword evidence="5" id="KW-1185">Reference proteome</keyword>
<reference evidence="4" key="1">
    <citation type="journal article" date="2020" name="bioRxiv">
        <title>Comparative genomics of Chlamydomonas.</title>
        <authorList>
            <person name="Craig R.J."/>
            <person name="Hasan A.R."/>
            <person name="Ness R.W."/>
            <person name="Keightley P.D."/>
        </authorList>
    </citation>
    <scope>NUCLEOTIDE SEQUENCE</scope>
    <source>
        <strain evidence="4">SAG 7.73</strain>
    </source>
</reference>
<dbReference type="AlphaFoldDB" id="A0A835W5Z7"/>
<name>A0A835W5Z7_CHLIN</name>
<feature type="compositionally biased region" description="Low complexity" evidence="1">
    <location>
        <begin position="207"/>
        <end position="235"/>
    </location>
</feature>
<evidence type="ECO:0000313" key="5">
    <source>
        <dbReference type="Proteomes" id="UP000650467"/>
    </source>
</evidence>
<feature type="signal peptide" evidence="2">
    <location>
        <begin position="1"/>
        <end position="22"/>
    </location>
</feature>
<keyword evidence="2" id="KW-0732">Signal</keyword>
<evidence type="ECO:0000259" key="3">
    <source>
        <dbReference type="Pfam" id="PF11938"/>
    </source>
</evidence>
<evidence type="ECO:0000256" key="2">
    <source>
        <dbReference type="SAM" id="SignalP"/>
    </source>
</evidence>
<organism evidence="4 5">
    <name type="scientific">Chlamydomonas incerta</name>
    <dbReference type="NCBI Taxonomy" id="51695"/>
    <lineage>
        <taxon>Eukaryota</taxon>
        <taxon>Viridiplantae</taxon>
        <taxon>Chlorophyta</taxon>
        <taxon>core chlorophytes</taxon>
        <taxon>Chlorophyceae</taxon>
        <taxon>CS clade</taxon>
        <taxon>Chlamydomonadales</taxon>
        <taxon>Chlamydomonadaceae</taxon>
        <taxon>Chlamydomonas</taxon>
    </lineage>
</organism>
<dbReference type="OrthoDB" id="192915at2759"/>
<gene>
    <name evidence="4" type="ORF">HXX76_003460</name>
</gene>
<sequence length="256" mass="27291">MLRRIIALSLVLALALALGASGLKKIDAPCTACKSVAAELQRRINKEPVRNHLDLRHRLDKHGQRYGKVIAYKSSELRAVELLDGLCERMRDYALVSPTGKKTKFWLKVKGEGAASTANVTRTPGQEEDSKSKRLEAYCGTLVEEYEEEVYDGIMKGGFDSEGVEPVLCRSIIKPCPAPAPPAEDGSVPPEAGEVVEADEDAEDLEAAAAAAAASSSDSSSGAADSSSGSSGSQEGETKYIENMTIEVGKDGKFEL</sequence>
<evidence type="ECO:0000256" key="1">
    <source>
        <dbReference type="SAM" id="MobiDB-lite"/>
    </source>
</evidence>
<feature type="compositionally biased region" description="Acidic residues" evidence="1">
    <location>
        <begin position="194"/>
        <end position="206"/>
    </location>
</feature>
<evidence type="ECO:0000313" key="4">
    <source>
        <dbReference type="EMBL" id="KAG2441852.1"/>
    </source>
</evidence>
<feature type="region of interest" description="Disordered" evidence="1">
    <location>
        <begin position="178"/>
        <end position="256"/>
    </location>
</feature>
<dbReference type="Pfam" id="PF11938">
    <property type="entry name" value="DUF3456"/>
    <property type="match status" value="1"/>
</dbReference>